<reference evidence="7" key="1">
    <citation type="submission" date="2013-08" db="EMBL/GenBank/DDBJ databases">
        <title>Intrasporangium oryzae NRRL B-24470.</title>
        <authorList>
            <person name="Liu H."/>
            <person name="Wang G."/>
        </authorList>
    </citation>
    <scope>NUCLEOTIDE SEQUENCE [LARGE SCALE GENOMIC DNA]</scope>
    <source>
        <strain evidence="7">Q5-1</strain>
    </source>
</reference>
<evidence type="ECO:0000256" key="3">
    <source>
        <dbReference type="ARBA" id="ARBA00022827"/>
    </source>
</evidence>
<dbReference type="PANTHER" id="PTHR10961:SF7">
    <property type="entry name" value="FAD DEPENDENT OXIDOREDUCTASE DOMAIN-CONTAINING PROTEIN"/>
    <property type="match status" value="1"/>
</dbReference>
<dbReference type="GO" id="GO:0050660">
    <property type="term" value="F:flavin adenine dinucleotide binding"/>
    <property type="evidence" value="ECO:0007669"/>
    <property type="project" value="InterPro"/>
</dbReference>
<gene>
    <name evidence="6" type="ORF">N864_03065</name>
</gene>
<dbReference type="Proteomes" id="UP000019494">
    <property type="component" value="Unassembled WGS sequence"/>
</dbReference>
<evidence type="ECO:0000313" key="6">
    <source>
        <dbReference type="EMBL" id="EWT05663.1"/>
    </source>
</evidence>
<organism evidence="6 7">
    <name type="scientific">Intrasporangium chromatireducens Q5-1</name>
    <dbReference type="NCBI Taxonomy" id="584657"/>
    <lineage>
        <taxon>Bacteria</taxon>
        <taxon>Bacillati</taxon>
        <taxon>Actinomycetota</taxon>
        <taxon>Actinomycetes</taxon>
        <taxon>Micrococcales</taxon>
        <taxon>Intrasporangiaceae</taxon>
        <taxon>Intrasporangium</taxon>
    </lineage>
</organism>
<keyword evidence="4" id="KW-0560">Oxidoreductase</keyword>
<dbReference type="PATRIC" id="fig|584657.3.peg.2441"/>
<evidence type="ECO:0000256" key="4">
    <source>
        <dbReference type="ARBA" id="ARBA00023002"/>
    </source>
</evidence>
<dbReference type="InterPro" id="IPR006076">
    <property type="entry name" value="FAD-dep_OxRdtase"/>
</dbReference>
<accession>W9GLG6</accession>
<evidence type="ECO:0000256" key="1">
    <source>
        <dbReference type="ARBA" id="ARBA00001974"/>
    </source>
</evidence>
<dbReference type="Gene3D" id="3.30.9.10">
    <property type="entry name" value="D-Amino Acid Oxidase, subunit A, domain 2"/>
    <property type="match status" value="1"/>
</dbReference>
<dbReference type="AlphaFoldDB" id="W9GLG6"/>
<name>W9GLG6_9MICO</name>
<dbReference type="OrthoDB" id="1145at2"/>
<dbReference type="GO" id="GO:0008115">
    <property type="term" value="F:sarcosine oxidase activity"/>
    <property type="evidence" value="ECO:0007669"/>
    <property type="project" value="TreeGrafter"/>
</dbReference>
<evidence type="ECO:0000259" key="5">
    <source>
        <dbReference type="Pfam" id="PF01266"/>
    </source>
</evidence>
<keyword evidence="2" id="KW-0285">Flavoprotein</keyword>
<dbReference type="EMBL" id="AWQS01000096">
    <property type="protein sequence ID" value="EWT05663.1"/>
    <property type="molecule type" value="Genomic_DNA"/>
</dbReference>
<dbReference type="RefSeq" id="WP_034717062.1">
    <property type="nucleotide sequence ID" value="NZ_AWQS01000096.1"/>
</dbReference>
<proteinExistence type="predicted"/>
<evidence type="ECO:0000313" key="7">
    <source>
        <dbReference type="Proteomes" id="UP000019494"/>
    </source>
</evidence>
<keyword evidence="7" id="KW-1185">Reference proteome</keyword>
<keyword evidence="3" id="KW-0274">FAD</keyword>
<feature type="domain" description="FAD dependent oxidoreductase" evidence="5">
    <location>
        <begin position="10"/>
        <end position="348"/>
    </location>
</feature>
<comment type="cofactor">
    <cofactor evidence="1">
        <name>FAD</name>
        <dbReference type="ChEBI" id="CHEBI:57692"/>
    </cofactor>
</comment>
<sequence length="380" mass="40491">MTGRNRLTAIVIGAGAWGLPTAAQLALRGHQVTLIDRYGVANLLSSSSGPTRVWRHADATPVLCRLGLRSVGAMDRLAARSGVDVYRKVGVLWRDHDPSGLLTTLREEGVDHTEVDAADVGRWLPGLVPDDRPAVWTPLGGCVLAAASLAAQEKLLRGAGGRVLRDEVVGLDASRGAVDLRDAGRMTADTVVVAPGPGAVALLPMLDVTLPLVPQLEQVVHFGSLDAPHRYDDVPCLFEGEYGGSPGFYSMPTPGRGYKIGLNAQVREWTPEDLDRTPSQKRTEATAAEAARLGFITDPVLDAQICSWTDSPDGLFVVDRIDRVVLACGDSGAGFKFSALMGEVLADLAERADPDDDIASLGLTRFEGPPVPTRRRGHFI</sequence>
<dbReference type="Pfam" id="PF01266">
    <property type="entry name" value="DAO"/>
    <property type="match status" value="1"/>
</dbReference>
<dbReference type="PANTHER" id="PTHR10961">
    <property type="entry name" value="PEROXISOMAL SARCOSINE OXIDASE"/>
    <property type="match status" value="1"/>
</dbReference>
<dbReference type="Gene3D" id="3.50.50.60">
    <property type="entry name" value="FAD/NAD(P)-binding domain"/>
    <property type="match status" value="1"/>
</dbReference>
<dbReference type="InterPro" id="IPR036188">
    <property type="entry name" value="FAD/NAD-bd_sf"/>
</dbReference>
<dbReference type="SUPFAM" id="SSF51905">
    <property type="entry name" value="FAD/NAD(P)-binding domain"/>
    <property type="match status" value="1"/>
</dbReference>
<protein>
    <submittedName>
        <fullName evidence="6">Pyridine nucleotide-disulfide oxidoreductase</fullName>
    </submittedName>
</protein>
<dbReference type="InterPro" id="IPR045170">
    <property type="entry name" value="MTOX"/>
</dbReference>
<comment type="caution">
    <text evidence="6">The sequence shown here is derived from an EMBL/GenBank/DDBJ whole genome shotgun (WGS) entry which is preliminary data.</text>
</comment>
<evidence type="ECO:0000256" key="2">
    <source>
        <dbReference type="ARBA" id="ARBA00022630"/>
    </source>
</evidence>